<feature type="transmembrane region" description="Helical" evidence="1">
    <location>
        <begin position="434"/>
        <end position="455"/>
    </location>
</feature>
<reference evidence="2 3" key="1">
    <citation type="submission" date="2023-03" db="EMBL/GenBank/DDBJ databases">
        <title>YIM 133296 draft genome.</title>
        <authorList>
            <person name="Xiong L."/>
        </authorList>
    </citation>
    <scope>NUCLEOTIDE SEQUENCE [LARGE SCALE GENOMIC DNA]</scope>
    <source>
        <strain evidence="2 3">YIM 133296</strain>
    </source>
</reference>
<dbReference type="InterPro" id="IPR050250">
    <property type="entry name" value="Macrolide_Exporter_MacB"/>
</dbReference>
<feature type="transmembrane region" description="Helical" evidence="1">
    <location>
        <begin position="467"/>
        <end position="493"/>
    </location>
</feature>
<feature type="transmembrane region" description="Helical" evidence="1">
    <location>
        <begin position="851"/>
        <end position="881"/>
    </location>
</feature>
<evidence type="ECO:0008006" key="4">
    <source>
        <dbReference type="Google" id="ProtNLM"/>
    </source>
</evidence>
<dbReference type="PANTHER" id="PTHR30572:SF4">
    <property type="entry name" value="ABC TRANSPORTER PERMEASE YTRF"/>
    <property type="match status" value="1"/>
</dbReference>
<feature type="transmembrane region" description="Helical" evidence="1">
    <location>
        <begin position="390"/>
        <end position="413"/>
    </location>
</feature>
<organism evidence="2 3">
    <name type="scientific">Luteipulveratus flavus</name>
    <dbReference type="NCBI Taxonomy" id="3031728"/>
    <lineage>
        <taxon>Bacteria</taxon>
        <taxon>Bacillati</taxon>
        <taxon>Actinomycetota</taxon>
        <taxon>Actinomycetes</taxon>
        <taxon>Micrococcales</taxon>
        <taxon>Dermacoccaceae</taxon>
        <taxon>Luteipulveratus</taxon>
    </lineage>
</organism>
<name>A0ABT6CBY5_9MICO</name>
<dbReference type="RefSeq" id="WP_277193621.1">
    <property type="nucleotide sequence ID" value="NZ_JAROAV010000055.1"/>
</dbReference>
<keyword evidence="1" id="KW-0812">Transmembrane</keyword>
<feature type="transmembrane region" description="Helical" evidence="1">
    <location>
        <begin position="347"/>
        <end position="370"/>
    </location>
</feature>
<protein>
    <recommendedName>
        <fullName evidence="4">ABC3 transporter permease protein domain-containing protein</fullName>
    </recommendedName>
</protein>
<evidence type="ECO:0000256" key="1">
    <source>
        <dbReference type="SAM" id="Phobius"/>
    </source>
</evidence>
<dbReference type="Proteomes" id="UP001528912">
    <property type="component" value="Unassembled WGS sequence"/>
</dbReference>
<dbReference type="PANTHER" id="PTHR30572">
    <property type="entry name" value="MEMBRANE COMPONENT OF TRANSPORTER-RELATED"/>
    <property type="match status" value="1"/>
</dbReference>
<comment type="caution">
    <text evidence="2">The sequence shown here is derived from an EMBL/GenBank/DDBJ whole genome shotgun (WGS) entry which is preliminary data.</text>
</comment>
<keyword evidence="1" id="KW-1133">Transmembrane helix</keyword>
<feature type="transmembrane region" description="Helical" evidence="1">
    <location>
        <begin position="901"/>
        <end position="926"/>
    </location>
</feature>
<feature type="transmembrane region" description="Helical" evidence="1">
    <location>
        <begin position="808"/>
        <end position="830"/>
    </location>
</feature>
<gene>
    <name evidence="2" type="ORF">P4R38_19405</name>
</gene>
<dbReference type="EMBL" id="JAROAV010000055">
    <property type="protein sequence ID" value="MDF8266423.1"/>
    <property type="molecule type" value="Genomic_DNA"/>
</dbReference>
<feature type="transmembrane region" description="Helical" evidence="1">
    <location>
        <begin position="294"/>
        <end position="315"/>
    </location>
</feature>
<keyword evidence="3" id="KW-1185">Reference proteome</keyword>
<keyword evidence="1" id="KW-0472">Membrane</keyword>
<accession>A0ABT6CBY5</accession>
<feature type="transmembrane region" description="Helical" evidence="1">
    <location>
        <begin position="514"/>
        <end position="533"/>
    </location>
</feature>
<sequence length="938" mass="96700">MDSSGELTSTGRMSWWSSWRLMVRLARRDARRHWGRTLLVALLVGLPTLVVSAGATILFTQDASPRETITRDMGASQALLRFDGSGSRMIQDGAGFIAGNLPGDPKAALFPGQRAQPTDGTGADIPSAASIEKVTGGHVVPRGRAELRVDLGERRPRASVLGIDGRDHAYRGMATLTSGRWPTADDEVLVSPRGERAGIPTSGDIDVSEGAKTRVLHVVGTATAQQDDLVGLPSATDASGEYLLDRPDPVTWADVQELNRYGGIVVSRYVLHHPDTAQTPAELGTDLSSGQDRLVITLLIAGLVLLTALMAGPAFTSGGARDRHALGQVGSNGATRAMLRRYVLARALVLGTFSSALAVLAGGALGFAAIKVIQAQRPDSEWGPLDLRWSYGAGLVLVGTVAAVVAALVPAIRASRTSLVQVLRGQVSPRRVRVGWPLLGLATAAVGGVVMIKVVRGTGGDHREVLVAVAAFALFAGAVMGLPWVMSTVGRAARWLPLSARIATRDVGRQRGRSVSGVTALLAVVALTTALAISGTSDGKQARLDYVPGAPLGYGYASGTPAAMNEMAAIVRKQAPNVTVEAVSTIGQPSVPAVETPAAGQTGTVAVPARTSGGDGDRPAVVVSQHGCTPVQILTGIEPCVAPSSTEFPNTIATMPAGLAQAYAGLSGSQRARLERGGALVLHIGAPYGKVSGSASPQESVTRLVSGTATYRDGTAQAFRPTQQVALDAIHVTPRMGSPLLQSGWGLIVTPETARRYGWPTTPSRLLVSAPGGLSAGLESAIADRAPDSASFSVERGPNDPVTQIIRLMVLAMGLIMLLVTLITAALTYAESRADQTTLASVGASGRTRRSIAACQAAVIGLVGGVVGLLVGVVPGVAATYPLTDAGPVTGAGMRSGTVLVIPWLELAGVVIGVPALAALLAAAAVRTRPPVLSRRLD</sequence>
<proteinExistence type="predicted"/>
<evidence type="ECO:0000313" key="2">
    <source>
        <dbReference type="EMBL" id="MDF8266423.1"/>
    </source>
</evidence>
<evidence type="ECO:0000313" key="3">
    <source>
        <dbReference type="Proteomes" id="UP001528912"/>
    </source>
</evidence>